<accession>A0A6S6M5L0</accession>
<dbReference type="Gene3D" id="1.25.40.10">
    <property type="entry name" value="Tetratricopeptide repeat domain"/>
    <property type="match status" value="1"/>
</dbReference>
<gene>
    <name evidence="1" type="ORF">GEOBRER4_n3593</name>
</gene>
<evidence type="ECO:0008006" key="3">
    <source>
        <dbReference type="Google" id="ProtNLM"/>
    </source>
</evidence>
<organism evidence="1 2">
    <name type="scientific">Citrifermentans bremense</name>
    <dbReference type="NCBI Taxonomy" id="60035"/>
    <lineage>
        <taxon>Bacteria</taxon>
        <taxon>Pseudomonadati</taxon>
        <taxon>Thermodesulfobacteriota</taxon>
        <taxon>Desulfuromonadia</taxon>
        <taxon>Geobacterales</taxon>
        <taxon>Geobacteraceae</taxon>
        <taxon>Citrifermentans</taxon>
    </lineage>
</organism>
<name>A0A6S6M5L0_9BACT</name>
<evidence type="ECO:0000313" key="1">
    <source>
        <dbReference type="EMBL" id="BCG48699.1"/>
    </source>
</evidence>
<dbReference type="Pfam" id="PF13899">
    <property type="entry name" value="Thioredoxin_7"/>
    <property type="match status" value="1"/>
</dbReference>
<dbReference type="RefSeq" id="WP_185243344.1">
    <property type="nucleotide sequence ID" value="NZ_AP023213.1"/>
</dbReference>
<dbReference type="AlphaFoldDB" id="A0A6S6M5L0"/>
<sequence>MIAWESDMAKALARGKAEQKSVLVEFFSSECIGCKQMEEVTFADPAVANFISDHVVPLRIPVTNAAHTSDYRVIWTPTIITMDYYGREHQRTLGYLPPDEMVGSTLLGMGKVSLDYGQFSEAVIQFNTLLNGCPDCASAPEAVYLRGVARYKTSQSPSALKEIYQQLLAQYPDSEWTKRAQPFTLL</sequence>
<reference evidence="1 2" key="1">
    <citation type="submission" date="2020-06" db="EMBL/GenBank/DDBJ databases">
        <title>Interaction of electrochemicaly active bacteria, Geobacter bremensis R4 on different carbon anode.</title>
        <authorList>
            <person name="Meng L."/>
            <person name="Yoshida N."/>
        </authorList>
    </citation>
    <scope>NUCLEOTIDE SEQUENCE [LARGE SCALE GENOMIC DNA]</scope>
    <source>
        <strain evidence="1 2">R4</strain>
    </source>
</reference>
<dbReference type="Gene3D" id="3.40.30.10">
    <property type="entry name" value="Glutaredoxin"/>
    <property type="match status" value="1"/>
</dbReference>
<keyword evidence="2" id="KW-1185">Reference proteome</keyword>
<dbReference type="SUPFAM" id="SSF52833">
    <property type="entry name" value="Thioredoxin-like"/>
    <property type="match status" value="1"/>
</dbReference>
<dbReference type="KEGG" id="gbn:GEOBRER4_34490"/>
<evidence type="ECO:0000313" key="2">
    <source>
        <dbReference type="Proteomes" id="UP000515472"/>
    </source>
</evidence>
<dbReference type="EMBL" id="AP023213">
    <property type="protein sequence ID" value="BCG48699.1"/>
    <property type="molecule type" value="Genomic_DNA"/>
</dbReference>
<dbReference type="InterPro" id="IPR036249">
    <property type="entry name" value="Thioredoxin-like_sf"/>
</dbReference>
<protein>
    <recommendedName>
        <fullName evidence="3">Thioredoxin-like fold domain-containing protein</fullName>
    </recommendedName>
</protein>
<dbReference type="Proteomes" id="UP000515472">
    <property type="component" value="Chromosome"/>
</dbReference>
<dbReference type="SUPFAM" id="SSF48452">
    <property type="entry name" value="TPR-like"/>
    <property type="match status" value="1"/>
</dbReference>
<dbReference type="InterPro" id="IPR011990">
    <property type="entry name" value="TPR-like_helical_dom_sf"/>
</dbReference>
<proteinExistence type="predicted"/>